<dbReference type="InterPro" id="IPR036390">
    <property type="entry name" value="WH_DNA-bd_sf"/>
</dbReference>
<name>A0A426DGY1_9FIRM</name>
<dbReference type="AlphaFoldDB" id="A0A426DGY1"/>
<dbReference type="SUPFAM" id="SSF46785">
    <property type="entry name" value="Winged helix' DNA-binding domain"/>
    <property type="match status" value="1"/>
</dbReference>
<dbReference type="Proteomes" id="UP000274920">
    <property type="component" value="Unassembled WGS sequence"/>
</dbReference>
<organism evidence="1 2">
    <name type="scientific">Schaedlerella arabinosiphila</name>
    <dbReference type="NCBI Taxonomy" id="2044587"/>
    <lineage>
        <taxon>Bacteria</taxon>
        <taxon>Bacillati</taxon>
        <taxon>Bacillota</taxon>
        <taxon>Clostridia</taxon>
        <taxon>Lachnospirales</taxon>
        <taxon>Lachnospiraceae</taxon>
        <taxon>Schaedlerella</taxon>
    </lineage>
</organism>
<comment type="caution">
    <text evidence="1">The sequence shown here is derived from an EMBL/GenBank/DDBJ whole genome shotgun (WGS) entry which is preliminary data.</text>
</comment>
<keyword evidence="2" id="KW-1185">Reference proteome</keyword>
<dbReference type="Gene3D" id="1.10.10.10">
    <property type="entry name" value="Winged helix-like DNA-binding domain superfamily/Winged helix DNA-binding domain"/>
    <property type="match status" value="1"/>
</dbReference>
<dbReference type="EMBL" id="RHJS01000002">
    <property type="protein sequence ID" value="RRK31971.1"/>
    <property type="molecule type" value="Genomic_DNA"/>
</dbReference>
<reference evidence="1" key="1">
    <citation type="submission" date="2018-10" db="EMBL/GenBank/DDBJ databases">
        <title>Schaedlerella arabinophila gen. nov. sp. nov., isolated from the mouse intestinal tract and comparative analysis with the genome of the closely related altered Schaedler flora strain ASF502.</title>
        <authorList>
            <person name="Miyake S."/>
            <person name="Soh M."/>
            <person name="Seedorf H."/>
        </authorList>
    </citation>
    <scope>NUCLEOTIDE SEQUENCE [LARGE SCALE GENOMIC DNA]</scope>
    <source>
        <strain evidence="1">DSM 106076</strain>
    </source>
</reference>
<proteinExistence type="predicted"/>
<gene>
    <name evidence="1" type="ORF">EBB54_11750</name>
</gene>
<evidence type="ECO:0000313" key="1">
    <source>
        <dbReference type="EMBL" id="RRK31971.1"/>
    </source>
</evidence>
<accession>A0A426DGY1</accession>
<dbReference type="InterPro" id="IPR036388">
    <property type="entry name" value="WH-like_DNA-bd_sf"/>
</dbReference>
<protein>
    <submittedName>
        <fullName evidence="1">DeoR family transcriptional regulator</fullName>
    </submittedName>
</protein>
<evidence type="ECO:0000313" key="2">
    <source>
        <dbReference type="Proteomes" id="UP000274920"/>
    </source>
</evidence>
<sequence>MEFEFMTADTVLPPCMPLPTAMLRLPVSSTAKVMYARLLDATLAEGAEDTNGILFVRFPIVELAAALSRCSVTVKRSLKELEDAGLILRVRRGVGEPNHLHAAPQKGGLP</sequence>